<sequence length="229" mass="25490">MQVSITLKDLEPFTQYFIFVAARTIKGTGPSIQLPFLTDEAEPSVPPYNLTFINASDSSAWLQWRPSPRPNGIVHIYSFQIMENSSQSIFFQNISGARTEGKLTNLDPFKTYVASVSAFTKAGNGNQFSNTIQFTTDESAPDSVQNMRCVATSWQSILVQWDPPARPNGKITQYVLIFQNVATFVLATDYAYTFRDLLSNTTYNFSIQAANSAGKGKEDRCNATTKSEE</sequence>
<dbReference type="AlphaFoldDB" id="A0A2G9P0U2"/>
<reference evidence="3" key="1">
    <citation type="journal article" date="2017" name="Nat. Commun.">
        <title>The North American bullfrog draft genome provides insight into hormonal regulation of long noncoding RNA.</title>
        <authorList>
            <person name="Hammond S.A."/>
            <person name="Warren R.L."/>
            <person name="Vandervalk B.P."/>
            <person name="Kucuk E."/>
            <person name="Khan H."/>
            <person name="Gibb E.A."/>
            <person name="Pandoh P."/>
            <person name="Kirk H."/>
            <person name="Zhao Y."/>
            <person name="Jones M."/>
            <person name="Mungall A.J."/>
            <person name="Coope R."/>
            <person name="Pleasance S."/>
            <person name="Moore R.A."/>
            <person name="Holt R.A."/>
            <person name="Round J.M."/>
            <person name="Ohora S."/>
            <person name="Walle B.V."/>
            <person name="Veldhoen N."/>
            <person name="Helbing C.C."/>
            <person name="Birol I."/>
        </authorList>
    </citation>
    <scope>NUCLEOTIDE SEQUENCE [LARGE SCALE GENOMIC DNA]</scope>
</reference>
<feature type="domain" description="Fibronectin type-III" evidence="1">
    <location>
        <begin position="1"/>
        <end position="41"/>
    </location>
</feature>
<name>A0A2G9P0U2_AQUCT</name>
<dbReference type="CDD" id="cd00063">
    <property type="entry name" value="FN3"/>
    <property type="match status" value="3"/>
</dbReference>
<dbReference type="Pfam" id="PF00041">
    <property type="entry name" value="fn3"/>
    <property type="match status" value="2"/>
</dbReference>
<dbReference type="SUPFAM" id="SSF49265">
    <property type="entry name" value="Fibronectin type III"/>
    <property type="match status" value="2"/>
</dbReference>
<dbReference type="PANTHER" id="PTHR46957:SF1">
    <property type="entry name" value="PHOSPHATIDYLINOSITOL PHOSPHATASE PTPRQ"/>
    <property type="match status" value="1"/>
</dbReference>
<keyword evidence="3" id="KW-1185">Reference proteome</keyword>
<dbReference type="InterPro" id="IPR003961">
    <property type="entry name" value="FN3_dom"/>
</dbReference>
<dbReference type="OrthoDB" id="10253954at2759"/>
<feature type="domain" description="Fibronectin type-III" evidence="1">
    <location>
        <begin position="46"/>
        <end position="139"/>
    </location>
</feature>
<accession>A0A2G9P0U2</accession>
<gene>
    <name evidence="2" type="ORF">AB205_0078820</name>
</gene>
<feature type="domain" description="Fibronectin type-III" evidence="1">
    <location>
        <begin position="143"/>
        <end position="229"/>
    </location>
</feature>
<dbReference type="PROSITE" id="PS50853">
    <property type="entry name" value="FN3"/>
    <property type="match status" value="3"/>
</dbReference>
<dbReference type="EMBL" id="KV923566">
    <property type="protein sequence ID" value="PIN96899.1"/>
    <property type="molecule type" value="Genomic_DNA"/>
</dbReference>
<dbReference type="GO" id="GO:0043235">
    <property type="term" value="C:receptor complex"/>
    <property type="evidence" value="ECO:0007669"/>
    <property type="project" value="TreeGrafter"/>
</dbReference>
<dbReference type="InterPro" id="IPR050713">
    <property type="entry name" value="RTP_Phos/Ushers"/>
</dbReference>
<dbReference type="SMART" id="SM00060">
    <property type="entry name" value="FN3"/>
    <property type="match status" value="2"/>
</dbReference>
<evidence type="ECO:0000313" key="2">
    <source>
        <dbReference type="EMBL" id="PIN96899.1"/>
    </source>
</evidence>
<proteinExistence type="predicted"/>
<dbReference type="Proteomes" id="UP000228934">
    <property type="component" value="Unassembled WGS sequence"/>
</dbReference>
<evidence type="ECO:0000259" key="1">
    <source>
        <dbReference type="PROSITE" id="PS50853"/>
    </source>
</evidence>
<dbReference type="InterPro" id="IPR013783">
    <property type="entry name" value="Ig-like_fold"/>
</dbReference>
<dbReference type="PANTHER" id="PTHR46957">
    <property type="entry name" value="CYTOKINE RECEPTOR"/>
    <property type="match status" value="1"/>
</dbReference>
<evidence type="ECO:0000313" key="3">
    <source>
        <dbReference type="Proteomes" id="UP000228934"/>
    </source>
</evidence>
<dbReference type="PRINTS" id="PR00014">
    <property type="entry name" value="FNTYPEIII"/>
</dbReference>
<protein>
    <recommendedName>
        <fullName evidence="1">Fibronectin type-III domain-containing protein</fullName>
    </recommendedName>
</protein>
<feature type="non-terminal residue" evidence="2">
    <location>
        <position position="229"/>
    </location>
</feature>
<dbReference type="Gene3D" id="2.60.40.10">
    <property type="entry name" value="Immunoglobulins"/>
    <property type="match status" value="3"/>
</dbReference>
<organism evidence="2 3">
    <name type="scientific">Aquarana catesbeiana</name>
    <name type="common">American bullfrog</name>
    <name type="synonym">Rana catesbeiana</name>
    <dbReference type="NCBI Taxonomy" id="8400"/>
    <lineage>
        <taxon>Eukaryota</taxon>
        <taxon>Metazoa</taxon>
        <taxon>Chordata</taxon>
        <taxon>Craniata</taxon>
        <taxon>Vertebrata</taxon>
        <taxon>Euteleostomi</taxon>
        <taxon>Amphibia</taxon>
        <taxon>Batrachia</taxon>
        <taxon>Anura</taxon>
        <taxon>Neobatrachia</taxon>
        <taxon>Ranoidea</taxon>
        <taxon>Ranidae</taxon>
        <taxon>Aquarana</taxon>
    </lineage>
</organism>
<dbReference type="InterPro" id="IPR036116">
    <property type="entry name" value="FN3_sf"/>
</dbReference>